<gene>
    <name evidence="1" type="ORF">PDJAM_G00103620</name>
</gene>
<name>A0ACC5Y0U8_9TELE</name>
<proteinExistence type="predicted"/>
<evidence type="ECO:0000313" key="1">
    <source>
        <dbReference type="EMBL" id="MCJ8729228.1"/>
    </source>
</evidence>
<protein>
    <submittedName>
        <fullName evidence="1">Uncharacterized protein</fullName>
    </submittedName>
</protein>
<sequence length="85" mass="9156">MSVPIFSHGRSGNVCGVSGSQGLPFLFSLQAAHLDTVFSICADILGQYRMALPLALHFTIPRCDSYILLSNSLLSCCGTMNHQHS</sequence>
<accession>A0ACC5Y0U8</accession>
<evidence type="ECO:0000313" key="2">
    <source>
        <dbReference type="Proteomes" id="UP000830395"/>
    </source>
</evidence>
<comment type="caution">
    <text evidence="1">The sequence shown here is derived from an EMBL/GenBank/DDBJ whole genome shotgun (WGS) entry which is preliminary data.</text>
</comment>
<reference evidence="1" key="1">
    <citation type="submission" date="2020-02" db="EMBL/GenBank/DDBJ databases">
        <title>Genome sequencing of the panga catfish, Pangasius djambal.</title>
        <authorList>
            <person name="Wen M."/>
            <person name="Zahm M."/>
            <person name="Roques C."/>
            <person name="Cabau C."/>
            <person name="Klopp C."/>
            <person name="Donnadieu C."/>
            <person name="Jouanno E."/>
            <person name="Avarre J.-C."/>
            <person name="Campet M."/>
            <person name="Ha T."/>
            <person name="Dugue R."/>
            <person name="Lampietro C."/>
            <person name="Louis A."/>
            <person name="Herpin A."/>
            <person name="Echchiki A."/>
            <person name="Berthelot C."/>
            <person name="Parey E."/>
            <person name="Roest-Crollius H."/>
            <person name="Braasch I."/>
            <person name="Postlethwait J.H."/>
            <person name="Bobe J."/>
            <person name="Montfort J."/>
            <person name="Bouchez O."/>
            <person name="Begum T."/>
            <person name="Schartl M."/>
            <person name="Gustiano R."/>
            <person name="Guiguen Y."/>
        </authorList>
    </citation>
    <scope>NUCLEOTIDE SEQUENCE</scope>
    <source>
        <strain evidence="1">Pdj_M5554</strain>
    </source>
</reference>
<keyword evidence="2" id="KW-1185">Reference proteome</keyword>
<organism evidence="1 2">
    <name type="scientific">Pangasius djambal</name>
    <dbReference type="NCBI Taxonomy" id="1691987"/>
    <lineage>
        <taxon>Eukaryota</taxon>
        <taxon>Metazoa</taxon>
        <taxon>Chordata</taxon>
        <taxon>Craniata</taxon>
        <taxon>Vertebrata</taxon>
        <taxon>Euteleostomi</taxon>
        <taxon>Actinopterygii</taxon>
        <taxon>Neopterygii</taxon>
        <taxon>Teleostei</taxon>
        <taxon>Ostariophysi</taxon>
        <taxon>Siluriformes</taxon>
        <taxon>Pangasiidae</taxon>
        <taxon>Pangasius</taxon>
    </lineage>
</organism>
<dbReference type="Proteomes" id="UP000830395">
    <property type="component" value="Chromosome 2"/>
</dbReference>
<dbReference type="EMBL" id="CM040976">
    <property type="protein sequence ID" value="MCJ8729228.1"/>
    <property type="molecule type" value="Genomic_DNA"/>
</dbReference>